<dbReference type="Gene3D" id="3.30.300.160">
    <property type="entry name" value="Type II secretion system, protein E, N-terminal domain"/>
    <property type="match status" value="1"/>
</dbReference>
<comment type="caution">
    <text evidence="6">The sequence shown here is derived from an EMBL/GenBank/DDBJ whole genome shotgun (WGS) entry which is preliminary data.</text>
</comment>
<dbReference type="SMART" id="SM00382">
    <property type="entry name" value="AAA"/>
    <property type="match status" value="1"/>
</dbReference>
<dbReference type="STRING" id="1434232.MAIT1_01728"/>
<evidence type="ECO:0000256" key="1">
    <source>
        <dbReference type="ARBA" id="ARBA00006611"/>
    </source>
</evidence>
<proteinExistence type="inferred from homology"/>
<dbReference type="PANTHER" id="PTHR30258:SF29">
    <property type="entry name" value="MSHA PILUS ASSEMBLY ATPASE MSHE"/>
    <property type="match status" value="1"/>
</dbReference>
<reference evidence="6 7" key="1">
    <citation type="journal article" date="2016" name="BMC Genomics">
        <title>Combined genomic and structural analyses of a cultured magnetotactic bacterium reveals its niche adaptation to a dynamic environment.</title>
        <authorList>
            <person name="Araujo A.C."/>
            <person name="Morillo V."/>
            <person name="Cypriano J."/>
            <person name="Teixeira L.C."/>
            <person name="Leao P."/>
            <person name="Lyra S."/>
            <person name="Almeida L.G."/>
            <person name="Bazylinski D.A."/>
            <person name="Vasconcellos A.T."/>
            <person name="Abreu F."/>
            <person name="Lins U."/>
        </authorList>
    </citation>
    <scope>NUCLEOTIDE SEQUENCE [LARGE SCALE GENOMIC DNA]</scope>
    <source>
        <strain evidence="6 7">IT-1</strain>
    </source>
</reference>
<feature type="domain" description="Bacterial type II secretion system protein E" evidence="5">
    <location>
        <begin position="449"/>
        <end position="463"/>
    </location>
</feature>
<evidence type="ECO:0000313" key="6">
    <source>
        <dbReference type="EMBL" id="OSM01707.1"/>
    </source>
</evidence>
<dbReference type="Gene3D" id="3.40.50.300">
    <property type="entry name" value="P-loop containing nucleotide triphosphate hydrolases"/>
    <property type="match status" value="1"/>
</dbReference>
<keyword evidence="7" id="KW-1185">Reference proteome</keyword>
<dbReference type="InterPro" id="IPR007831">
    <property type="entry name" value="T2SS_GspE_N"/>
</dbReference>
<dbReference type="InterPro" id="IPR027417">
    <property type="entry name" value="P-loop_NTPase"/>
</dbReference>
<dbReference type="InterPro" id="IPR037257">
    <property type="entry name" value="T2SS_E_N_sf"/>
</dbReference>
<dbReference type="Proteomes" id="UP000194003">
    <property type="component" value="Unassembled WGS sequence"/>
</dbReference>
<evidence type="ECO:0000256" key="2">
    <source>
        <dbReference type="ARBA" id="ARBA00022741"/>
    </source>
</evidence>
<dbReference type="GO" id="GO:0016887">
    <property type="term" value="F:ATP hydrolysis activity"/>
    <property type="evidence" value="ECO:0007669"/>
    <property type="project" value="TreeGrafter"/>
</dbReference>
<feature type="compositionally biased region" description="Acidic residues" evidence="4">
    <location>
        <begin position="659"/>
        <end position="668"/>
    </location>
</feature>
<dbReference type="GO" id="GO:0005886">
    <property type="term" value="C:plasma membrane"/>
    <property type="evidence" value="ECO:0007669"/>
    <property type="project" value="TreeGrafter"/>
</dbReference>
<dbReference type="Pfam" id="PF05157">
    <property type="entry name" value="MshEN"/>
    <property type="match status" value="1"/>
</dbReference>
<comment type="similarity">
    <text evidence="1">Belongs to the GSP E family.</text>
</comment>
<organism evidence="6 7">
    <name type="scientific">Magnetofaba australis IT-1</name>
    <dbReference type="NCBI Taxonomy" id="1434232"/>
    <lineage>
        <taxon>Bacteria</taxon>
        <taxon>Pseudomonadati</taxon>
        <taxon>Pseudomonadota</taxon>
        <taxon>Magnetococcia</taxon>
        <taxon>Magnetococcales</taxon>
        <taxon>Magnetococcaceae</taxon>
        <taxon>Magnetofaba</taxon>
    </lineage>
</organism>
<evidence type="ECO:0000259" key="5">
    <source>
        <dbReference type="PROSITE" id="PS00662"/>
    </source>
</evidence>
<evidence type="ECO:0000313" key="7">
    <source>
        <dbReference type="Proteomes" id="UP000194003"/>
    </source>
</evidence>
<dbReference type="Gene3D" id="3.30.450.90">
    <property type="match status" value="1"/>
</dbReference>
<dbReference type="Pfam" id="PF00437">
    <property type="entry name" value="T2SSE"/>
    <property type="match status" value="1"/>
</dbReference>
<gene>
    <name evidence="6" type="ORF">MAIT1_01728</name>
</gene>
<dbReference type="PANTHER" id="PTHR30258">
    <property type="entry name" value="TYPE II SECRETION SYSTEM PROTEIN GSPE-RELATED"/>
    <property type="match status" value="1"/>
</dbReference>
<protein>
    <submittedName>
        <fullName evidence="6">Putative type II secretion system protein E</fullName>
    </submittedName>
</protein>
<dbReference type="FunFam" id="3.30.450.90:FF:000001">
    <property type="entry name" value="Type II secretion system ATPase GspE"/>
    <property type="match status" value="1"/>
</dbReference>
<feature type="region of interest" description="Disordered" evidence="4">
    <location>
        <begin position="635"/>
        <end position="668"/>
    </location>
</feature>
<keyword evidence="2" id="KW-0547">Nucleotide-binding</keyword>
<sequence length="668" mass="73418">MSAPATTPATTTAAQPRSRLGDQLLQSGLVTQTQLRQALELQNKRDIKLGEALVTLGYVSEDQIEELLGAARNRFRLGDLLVAQKLIKPEQLQEALVEQKKSGEVLGRIVVRLGFITEPELLRFLSKRLNVPYVDLRALAVDESIARKLPEENARRFRAMPLALRKDGVVVGMADPSDLFALDEIGRILRGNVLPAIVSEMALIAALDKLYRKTESLQNLAEELGQEVSRSRFDLQALVQSEELVDAPVVKILQSLFQNAVETSASDIHIEPDEEMLRIRQRIDGMLHEQVIRENHIAPALISKLKLMAGLEISEKRRPQDGRFNMTVGGRSIDVRVSTLPITHGESVVMRVLDQSMGMLKLEQTGLDELVLARFRSLIQSPHGIVLVTGPTGSGKTTTLYAALNQLNQPERKIITAEDPVEYRLKRVNQVQINAQIGLTFAAVLRSILRQDPDVVLVGEMRDKETSEIAIRAALTGHLVLSTLHTNDAVGAAVRLVEMGTPGYLVASSVRGVLAQRLIRRICSACAHPAQPEESELNWVKAVRRGGLPKQPQWRVGQGCDNCHHTGYQGRLAVAELLEIKGAFAEALRKEDFERCLQVADNDPDYRPLHLSALALAEQGVTTLAEAIRLHSAALDAQVSDDADEEEHPSPEATPPEESASDSDSGDG</sequence>
<dbReference type="EMBL" id="LVJN01000020">
    <property type="protein sequence ID" value="OSM01707.1"/>
    <property type="molecule type" value="Genomic_DNA"/>
</dbReference>
<dbReference type="GO" id="GO:0005524">
    <property type="term" value="F:ATP binding"/>
    <property type="evidence" value="ECO:0007669"/>
    <property type="project" value="UniProtKB-KW"/>
</dbReference>
<name>A0A1Y2K224_9PROT</name>
<dbReference type="RefSeq" id="WP_085443977.1">
    <property type="nucleotide sequence ID" value="NZ_LVJN01000020.1"/>
</dbReference>
<dbReference type="PROSITE" id="PS00662">
    <property type="entry name" value="T2SP_E"/>
    <property type="match status" value="1"/>
</dbReference>
<dbReference type="OrthoDB" id="9804785at2"/>
<dbReference type="InterPro" id="IPR003593">
    <property type="entry name" value="AAA+_ATPase"/>
</dbReference>
<keyword evidence="3" id="KW-0067">ATP-binding</keyword>
<evidence type="ECO:0000256" key="4">
    <source>
        <dbReference type="SAM" id="MobiDB-lite"/>
    </source>
</evidence>
<dbReference type="CDD" id="cd01129">
    <property type="entry name" value="PulE-GspE-like"/>
    <property type="match status" value="1"/>
</dbReference>
<dbReference type="InterPro" id="IPR001482">
    <property type="entry name" value="T2SS/T4SS_dom"/>
</dbReference>
<accession>A0A1Y2K224</accession>
<dbReference type="SUPFAM" id="SSF52540">
    <property type="entry name" value="P-loop containing nucleoside triphosphate hydrolases"/>
    <property type="match status" value="1"/>
</dbReference>
<dbReference type="SUPFAM" id="SSF160246">
    <property type="entry name" value="EspE N-terminal domain-like"/>
    <property type="match status" value="2"/>
</dbReference>
<dbReference type="AlphaFoldDB" id="A0A1Y2K224"/>
<evidence type="ECO:0000256" key="3">
    <source>
        <dbReference type="ARBA" id="ARBA00022840"/>
    </source>
</evidence>